<evidence type="ECO:0000313" key="2">
    <source>
        <dbReference type="Proteomes" id="UP000005273"/>
    </source>
</evidence>
<dbReference type="EMBL" id="ACJX03000001">
    <property type="protein sequence ID" value="KRT35767.1"/>
    <property type="molecule type" value="Genomic_DNA"/>
</dbReference>
<evidence type="ECO:0000313" key="1">
    <source>
        <dbReference type="EMBL" id="KRT35767.1"/>
    </source>
</evidence>
<dbReference type="AlphaFoldDB" id="A0A0T5XBM1"/>
<gene>
    <name evidence="1" type="ORF">HMPREF1705_04677</name>
</gene>
<protein>
    <submittedName>
        <fullName evidence="1">Uncharacterized protein</fullName>
    </submittedName>
</protein>
<accession>A0A0T5XBM1</accession>
<dbReference type="Proteomes" id="UP000005273">
    <property type="component" value="Unassembled WGS sequence"/>
</dbReference>
<name>A0A0T5XBM1_9BACT</name>
<keyword evidence="2" id="KW-1185">Reference proteome</keyword>
<proteinExistence type="predicted"/>
<reference evidence="2" key="1">
    <citation type="submission" date="2012-09" db="EMBL/GenBank/DDBJ databases">
        <authorList>
            <person name="Weinstock G."/>
            <person name="Sodergren E."/>
            <person name="Clifton S."/>
            <person name="Fulton L."/>
            <person name="Fulton B."/>
            <person name="Courtney L."/>
            <person name="Fronick C."/>
            <person name="Harrison M."/>
            <person name="Strong C."/>
            <person name="Farmer C."/>
            <person name="Delehaunty K."/>
            <person name="Markovic C."/>
            <person name="Hall O."/>
            <person name="Minx P."/>
            <person name="Tomlinson C."/>
            <person name="Mitreva M."/>
            <person name="Nelson J."/>
            <person name="Hou S."/>
            <person name="Wollam A."/>
            <person name="Pepin K.H."/>
            <person name="Johnson M."/>
            <person name="Bhonagiri V."/>
            <person name="Nash W.E."/>
            <person name="Suruliraj S."/>
            <person name="Warren W."/>
            <person name="Chinwalla A."/>
            <person name="Mardis E.R."/>
            <person name="Wilson R.K."/>
        </authorList>
    </citation>
    <scope>NUCLEOTIDE SEQUENCE [LARGE SCALE GENOMIC DNA]</scope>
    <source>
        <strain evidence="2">OS1</strain>
    </source>
</reference>
<comment type="caution">
    <text evidence="1">The sequence shown here is derived from an EMBL/GenBank/DDBJ whole genome shotgun (WGS) entry which is preliminary data.</text>
</comment>
<sequence>MTTPLYTATFRKERSLKFMQELIMSKYLKELLFFLLRNY</sequence>
<organism evidence="1 2">
    <name type="scientific">Acetomicrobium hydrogeniformans ATCC BAA-1850</name>
    <dbReference type="NCBI Taxonomy" id="592015"/>
    <lineage>
        <taxon>Bacteria</taxon>
        <taxon>Thermotogati</taxon>
        <taxon>Synergistota</taxon>
        <taxon>Synergistia</taxon>
        <taxon>Synergistales</taxon>
        <taxon>Acetomicrobiaceae</taxon>
        <taxon>Acetomicrobium</taxon>
    </lineage>
</organism>